<reference evidence="7" key="1">
    <citation type="journal article" date="2019" name="IScience">
        <title>Narwhal Genome Reveals Long-Term Low Genetic Diversity despite Current Large Abundance Size.</title>
        <authorList>
            <person name="Westbury M.V."/>
            <person name="Petersen B."/>
            <person name="Garde E."/>
            <person name="Heide-Jorgensen M.P."/>
            <person name="Lorenzen E.D."/>
        </authorList>
    </citation>
    <scope>NUCLEOTIDE SEQUENCE [LARGE SCALE GENOMIC DNA]</scope>
</reference>
<comment type="caution">
    <text evidence="6">The sequence shown here is derived from an EMBL/GenBank/DDBJ whole genome shotgun (WGS) entry which is preliminary data.</text>
</comment>
<accession>A0A4U1ENV7</accession>
<protein>
    <submittedName>
        <fullName evidence="6">Uncharacterized protein</fullName>
    </submittedName>
</protein>
<feature type="non-terminal residue" evidence="6">
    <location>
        <position position="1"/>
    </location>
</feature>
<evidence type="ECO:0000256" key="5">
    <source>
        <dbReference type="ARBA" id="ARBA00023128"/>
    </source>
</evidence>
<evidence type="ECO:0000313" key="7">
    <source>
        <dbReference type="Proteomes" id="UP000308365"/>
    </source>
</evidence>
<evidence type="ECO:0000256" key="2">
    <source>
        <dbReference type="ARBA" id="ARBA00022737"/>
    </source>
</evidence>
<dbReference type="PANTHER" id="PTHR10780:SF3">
    <property type="entry name" value="MITOCHONDRIAL CARRIER HOMOLOG 1"/>
    <property type="match status" value="1"/>
</dbReference>
<dbReference type="PANTHER" id="PTHR10780">
    <property type="entry name" value="MITOCHONDRIAL CARRIER HOMOLOG"/>
    <property type="match status" value="1"/>
</dbReference>
<keyword evidence="4" id="KW-1133">Transmembrane helix</keyword>
<proteinExistence type="predicted"/>
<comment type="subcellular location">
    <subcellularLocation>
        <location evidence="1">Mitochondrion outer membrane</location>
        <topology evidence="1">Multi-pass membrane protein</topology>
    </subcellularLocation>
</comment>
<dbReference type="GO" id="GO:0005741">
    <property type="term" value="C:mitochondrial outer membrane"/>
    <property type="evidence" value="ECO:0007669"/>
    <property type="project" value="UniProtKB-SubCell"/>
</dbReference>
<name>A0A4U1ENV7_MONMO</name>
<dbReference type="AlphaFoldDB" id="A0A4U1ENV7"/>
<organism evidence="6 7">
    <name type="scientific">Monodon monoceros</name>
    <name type="common">Narwhal</name>
    <name type="synonym">Ceratodon monodon</name>
    <dbReference type="NCBI Taxonomy" id="40151"/>
    <lineage>
        <taxon>Eukaryota</taxon>
        <taxon>Metazoa</taxon>
        <taxon>Chordata</taxon>
        <taxon>Craniata</taxon>
        <taxon>Vertebrata</taxon>
        <taxon>Euteleostomi</taxon>
        <taxon>Mammalia</taxon>
        <taxon>Eutheria</taxon>
        <taxon>Laurasiatheria</taxon>
        <taxon>Artiodactyla</taxon>
        <taxon>Whippomorpha</taxon>
        <taxon>Cetacea</taxon>
        <taxon>Odontoceti</taxon>
        <taxon>Monodontidae</taxon>
        <taxon>Monodon</taxon>
    </lineage>
</organism>
<keyword evidence="2" id="KW-0677">Repeat</keyword>
<sequence>HPSATSCFLAYPRTSATLSQQDGQRVGGPGLWRPRPYHQALFMVLGAGVTELSHQLLYMELPIRREGPVPSNLLRLCQGHCASGWEDRLFRGLSCWLTSTALSTMAPGSMKKIFSPDDIEQVSSKDDTKTSLKTVVKETSYLMMMQGMSHILGHPLRVISIATRSIFAYLVDDSFSQALAIHSELPHRGGSGMPTYPFLLVGDLMAAGWAPHSLPRVQIRIHCWKDLSGQGKPFRGSSLPFHHHVSSCFALEYPEPPQKTLTTFLIRRRQHLLNGTSCDCSERVPLFISFMVSPHVQDLVTRAAVNTQKCCEVIQVSDVQEDISTTTLNTAFKNDVGISNVMKETPSCPGFVKRCDGAKNTDIITQGQGNVIPDHVSVLLPYFKTLSDNLCYLWIHKISRAKDCKYLINVTHNIHLSWLFIIHLEWQIQSDEAWVEFFPEVNETSVPVFRETRLPLDALGLVAKTGPVSPEYGNPESGLWGDMHTEKLQDRMVQGTENTAKVVPKLVSEAFRERIYNLKSQRYKMLPSTGMKKLESEQDDSKYTLIFIQANSISKSK</sequence>
<gene>
    <name evidence="6" type="ORF">EI555_020362</name>
</gene>
<dbReference type="EMBL" id="RWIC01001043">
    <property type="protein sequence ID" value="TKC38078.1"/>
    <property type="molecule type" value="Genomic_DNA"/>
</dbReference>
<keyword evidence="5" id="KW-0496">Mitochondrion</keyword>
<evidence type="ECO:0000256" key="1">
    <source>
        <dbReference type="ARBA" id="ARBA00004374"/>
    </source>
</evidence>
<evidence type="ECO:0000313" key="6">
    <source>
        <dbReference type="EMBL" id="TKC38078.1"/>
    </source>
</evidence>
<evidence type="ECO:0000256" key="3">
    <source>
        <dbReference type="ARBA" id="ARBA00022787"/>
    </source>
</evidence>
<evidence type="ECO:0000256" key="4">
    <source>
        <dbReference type="ARBA" id="ARBA00022989"/>
    </source>
</evidence>
<keyword evidence="3" id="KW-1000">Mitochondrion outer membrane</keyword>
<dbReference type="Proteomes" id="UP000308365">
    <property type="component" value="Unassembled WGS sequence"/>
</dbReference>
<keyword evidence="4" id="KW-0472">Membrane</keyword>
<keyword evidence="4" id="KW-0812">Transmembrane</keyword>
<dbReference type="GO" id="GO:0043065">
    <property type="term" value="P:positive regulation of apoptotic process"/>
    <property type="evidence" value="ECO:0007669"/>
    <property type="project" value="TreeGrafter"/>
</dbReference>